<sequence>MFKKVILFFLMGFALLQANSLDKCDNTAVVSNLKEKIPSEIFKNLYELSGLKAQGIDYEDYAKGLKEMAKHDGMVNYTDMIEINSISNFDLNFDSCMATINATLKGEQRKGLWSVVYKVSNINQVKITDITYINGDFR</sequence>
<organism evidence="2 3">
    <name type="scientific">Campylobacter helveticus</name>
    <dbReference type="NCBI Taxonomy" id="28898"/>
    <lineage>
        <taxon>Bacteria</taxon>
        <taxon>Pseudomonadati</taxon>
        <taxon>Campylobacterota</taxon>
        <taxon>Epsilonproteobacteria</taxon>
        <taxon>Campylobacterales</taxon>
        <taxon>Campylobacteraceae</taxon>
        <taxon>Campylobacter</taxon>
    </lineage>
</organism>
<gene>
    <name evidence="2" type="ORF">FVD16_02820</name>
</gene>
<evidence type="ECO:0000313" key="2">
    <source>
        <dbReference type="EMBL" id="TXK58638.1"/>
    </source>
</evidence>
<dbReference type="Proteomes" id="UP000321317">
    <property type="component" value="Unassembled WGS sequence"/>
</dbReference>
<accession>A0ABY3L336</accession>
<dbReference type="EMBL" id="VRMA01000032">
    <property type="protein sequence ID" value="TXK58638.1"/>
    <property type="molecule type" value="Genomic_DNA"/>
</dbReference>
<evidence type="ECO:0000256" key="1">
    <source>
        <dbReference type="SAM" id="SignalP"/>
    </source>
</evidence>
<evidence type="ECO:0008006" key="4">
    <source>
        <dbReference type="Google" id="ProtNLM"/>
    </source>
</evidence>
<comment type="caution">
    <text evidence="2">The sequence shown here is derived from an EMBL/GenBank/DDBJ whole genome shotgun (WGS) entry which is preliminary data.</text>
</comment>
<dbReference type="RefSeq" id="WP_147734495.1">
    <property type="nucleotide sequence ID" value="NZ_JANKHQ010000030.1"/>
</dbReference>
<proteinExistence type="predicted"/>
<name>A0ABY3L336_9BACT</name>
<keyword evidence="3" id="KW-1185">Reference proteome</keyword>
<evidence type="ECO:0000313" key="3">
    <source>
        <dbReference type="Proteomes" id="UP000321317"/>
    </source>
</evidence>
<keyword evidence="1" id="KW-0732">Signal</keyword>
<feature type="chain" id="PRO_5046642762" description="Periplasmic protein" evidence="1">
    <location>
        <begin position="21"/>
        <end position="138"/>
    </location>
</feature>
<reference evidence="2 3" key="1">
    <citation type="submission" date="2019-08" db="EMBL/GenBank/DDBJ databases">
        <title>Rapid identification of Enteric Bacteria from Whole Genome Sequences (WGS) using Average Nucleotide Identity (ANI).</title>
        <authorList>
            <person name="Lane C."/>
        </authorList>
    </citation>
    <scope>NUCLEOTIDE SEQUENCE [LARGE SCALE GENOMIC DNA]</scope>
    <source>
        <strain evidence="2 3">D4984</strain>
    </source>
</reference>
<protein>
    <recommendedName>
        <fullName evidence="4">Periplasmic protein</fullName>
    </recommendedName>
</protein>
<feature type="signal peptide" evidence="1">
    <location>
        <begin position="1"/>
        <end position="20"/>
    </location>
</feature>